<dbReference type="PANTHER" id="PTHR43004:SF19">
    <property type="entry name" value="BINDING MONOOXYGENASE, PUTATIVE (JCVI)-RELATED"/>
    <property type="match status" value="1"/>
</dbReference>
<dbReference type="Gene3D" id="3.50.50.60">
    <property type="entry name" value="FAD/NAD(P)-binding domain"/>
    <property type="match status" value="2"/>
</dbReference>
<keyword evidence="3" id="KW-0274">FAD</keyword>
<dbReference type="Gene3D" id="3.40.30.120">
    <property type="match status" value="1"/>
</dbReference>
<dbReference type="EMBL" id="BBYQ01000138">
    <property type="protein sequence ID" value="GAP32022.1"/>
    <property type="molecule type" value="Genomic_DNA"/>
</dbReference>
<evidence type="ECO:0000256" key="3">
    <source>
        <dbReference type="ARBA" id="ARBA00022827"/>
    </source>
</evidence>
<feature type="region of interest" description="Disordered" evidence="4">
    <location>
        <begin position="469"/>
        <end position="515"/>
    </location>
</feature>
<comment type="caution">
    <text evidence="6">The sequence shown here is derived from an EMBL/GenBank/DDBJ whole genome shotgun (WGS) entry which is preliminary data.</text>
</comment>
<feature type="region of interest" description="Disordered" evidence="4">
    <location>
        <begin position="587"/>
        <end position="618"/>
    </location>
</feature>
<evidence type="ECO:0000256" key="2">
    <source>
        <dbReference type="ARBA" id="ARBA00022630"/>
    </source>
</evidence>
<reference evidence="6 7" key="2">
    <citation type="journal article" date="2016" name="Genome Announc.">
        <title>Draft Genome Sequence of Erythromycin- and Oxytetracycline-Sensitive Nocardia seriolae Strain U-1 (NBRC 110359).</title>
        <authorList>
            <person name="Imajoh M."/>
            <person name="Sukeda M."/>
            <person name="Shimizu M."/>
            <person name="Yamane J."/>
            <person name="Ohnishi K."/>
            <person name="Oshima S."/>
        </authorList>
    </citation>
    <scope>NUCLEOTIDE SEQUENCE [LARGE SCALE GENOMIC DNA]</scope>
    <source>
        <strain evidence="6 7">U-1</strain>
    </source>
</reference>
<keyword evidence="7" id="KW-1185">Reference proteome</keyword>
<evidence type="ECO:0000256" key="1">
    <source>
        <dbReference type="ARBA" id="ARBA00001974"/>
    </source>
</evidence>
<comment type="cofactor">
    <cofactor evidence="1">
        <name>FAD</name>
        <dbReference type="ChEBI" id="CHEBI:57692"/>
    </cofactor>
</comment>
<dbReference type="Pfam" id="PF01494">
    <property type="entry name" value="FAD_binding_3"/>
    <property type="match status" value="1"/>
</dbReference>
<dbReference type="Pfam" id="PF21274">
    <property type="entry name" value="Rng_hyd_C"/>
    <property type="match status" value="1"/>
</dbReference>
<dbReference type="PANTHER" id="PTHR43004">
    <property type="entry name" value="TRK SYSTEM POTASSIUM UPTAKE PROTEIN"/>
    <property type="match status" value="1"/>
</dbReference>
<dbReference type="InterPro" id="IPR036188">
    <property type="entry name" value="FAD/NAD-bd_sf"/>
</dbReference>
<organism evidence="6 7">
    <name type="scientific">Nocardia seriolae</name>
    <dbReference type="NCBI Taxonomy" id="37332"/>
    <lineage>
        <taxon>Bacteria</taxon>
        <taxon>Bacillati</taxon>
        <taxon>Actinomycetota</taxon>
        <taxon>Actinomycetes</taxon>
        <taxon>Mycobacteriales</taxon>
        <taxon>Nocardiaceae</taxon>
        <taxon>Nocardia</taxon>
    </lineage>
</organism>
<sequence length="681" mass="73559">MPENTVPEHTDLVIAGAGPDGLMLACELALAGFHPIVLDRLPSPSPEPKANGLAGQVVRVLDMRGLYGAFSGNTGAPVPVPRYIFGGMQLDLTGVQPNPVHLVLKPQPEMVEILTKRAIDLGVDLRWGHELADFEQTDDRVRVPVSAPDGSYVLDARFLVGADGGKSLVRKRLGVAFPGVTATGHIARTGHVTLPAELRTNGGLEVPGVGHFGLGHHRLENGSFVFAELQPGRPLVGTIEFEGGEQYSDTTPMTLDELHESVERVLGTTLPITPPTGPGPHNLRRTVGQNTRLADHYRLGNVFPLGDAAHVHSAMGGPGLNLGLQDTVNLGWKLAAELHGWAPANPLDTYESERHPVAELVMMYTLSQSALIAPGPEITALRDLFTELLHLPEVSTHIANLLAGSDIRYDTGDLHPLSGYLFADTVIETPTGPTRIAELLHPARPILRTFADAPDLATTAAGWTDRITIIPATSPPTPRRRPPDPPRRLHSLGNRRFHPHHRNQPPHSPRTLVRHHHPNCLRLTATATRPRTLIPHRPRLPPPTTSPRATSRASAFLVLHPPSAAPDTAAPGGRSPTGRARLHLRPVGTTDTDRDNCPYSEAPEVSPPSAQSSGVTRSVGWVGGTRVGGCRHLRWGQGWRVGGRCGRGCRGLRWGNGRLLLIGGIRWRCWRGRLGLGWLSW</sequence>
<evidence type="ECO:0000313" key="6">
    <source>
        <dbReference type="EMBL" id="GAP32022.1"/>
    </source>
</evidence>
<dbReference type="PRINTS" id="PR00420">
    <property type="entry name" value="RNGMNOXGNASE"/>
</dbReference>
<reference evidence="7" key="1">
    <citation type="submission" date="2015-07" db="EMBL/GenBank/DDBJ databases">
        <title>Nocardia seriolae U-1 whole genome shotgun sequence.</title>
        <authorList>
            <person name="Imajoh M."/>
            <person name="Fukumoto Y."/>
            <person name="Sukeda M."/>
            <person name="Yamane J."/>
            <person name="Yamasaki K."/>
            <person name="Shimizu M."/>
            <person name="Ohnishi K."/>
            <person name="Oshima S."/>
        </authorList>
    </citation>
    <scope>NUCLEOTIDE SEQUENCE [LARGE SCALE GENOMIC DNA]</scope>
    <source>
        <strain evidence="7">U-1</strain>
    </source>
</reference>
<gene>
    <name evidence="6" type="ORF">NSK11_contig00138-0002</name>
</gene>
<dbReference type="InterPro" id="IPR002938">
    <property type="entry name" value="FAD-bd"/>
</dbReference>
<accession>A0ABC9Z2H4</accession>
<dbReference type="AlphaFoldDB" id="A0ABC9Z2H4"/>
<dbReference type="GO" id="GO:0016709">
    <property type="term" value="F:oxidoreductase activity, acting on paired donors, with incorporation or reduction of molecular oxygen, NAD(P)H as one donor, and incorporation of one atom of oxygen"/>
    <property type="evidence" value="ECO:0007669"/>
    <property type="project" value="UniProtKB-ARBA"/>
</dbReference>
<evidence type="ECO:0000313" key="7">
    <source>
        <dbReference type="Proteomes" id="UP000037179"/>
    </source>
</evidence>
<feature type="domain" description="FAD-binding" evidence="5">
    <location>
        <begin position="10"/>
        <end position="363"/>
    </location>
</feature>
<dbReference type="InterPro" id="IPR050641">
    <property type="entry name" value="RIFMO-like"/>
</dbReference>
<evidence type="ECO:0000259" key="5">
    <source>
        <dbReference type="Pfam" id="PF01494"/>
    </source>
</evidence>
<dbReference type="SUPFAM" id="SSF51905">
    <property type="entry name" value="FAD/NAD(P)-binding domain"/>
    <property type="match status" value="1"/>
</dbReference>
<dbReference type="Proteomes" id="UP000037179">
    <property type="component" value="Unassembled WGS sequence"/>
</dbReference>
<evidence type="ECO:0000256" key="4">
    <source>
        <dbReference type="SAM" id="MobiDB-lite"/>
    </source>
</evidence>
<feature type="compositionally biased region" description="Basic residues" evidence="4">
    <location>
        <begin position="488"/>
        <end position="504"/>
    </location>
</feature>
<proteinExistence type="predicted"/>
<protein>
    <submittedName>
        <fullName evidence="6">FAD-dependent oxidoreductase</fullName>
    </submittedName>
</protein>
<name>A0ABC9Z2H4_9NOCA</name>
<keyword evidence="2" id="KW-0285">Flavoprotein</keyword>